<dbReference type="AlphaFoldDB" id="A0A9J5YBM2"/>
<dbReference type="EMBL" id="JACXVP010000007">
    <property type="protein sequence ID" value="KAG5596366.1"/>
    <property type="molecule type" value="Genomic_DNA"/>
</dbReference>
<protein>
    <submittedName>
        <fullName evidence="1">Uncharacterized protein</fullName>
    </submittedName>
</protein>
<gene>
    <name evidence="1" type="ORF">H5410_037598</name>
</gene>
<dbReference type="Proteomes" id="UP000824120">
    <property type="component" value="Chromosome 7"/>
</dbReference>
<proteinExistence type="predicted"/>
<evidence type="ECO:0000313" key="1">
    <source>
        <dbReference type="EMBL" id="KAG5596366.1"/>
    </source>
</evidence>
<dbReference type="Gene3D" id="3.30.559.10">
    <property type="entry name" value="Chloramphenicol acetyltransferase-like domain"/>
    <property type="match status" value="1"/>
</dbReference>
<accession>A0A9J5YBM2</accession>
<organism evidence="1 2">
    <name type="scientific">Solanum commersonii</name>
    <name type="common">Commerson's wild potato</name>
    <name type="synonym">Commerson's nightshade</name>
    <dbReference type="NCBI Taxonomy" id="4109"/>
    <lineage>
        <taxon>Eukaryota</taxon>
        <taxon>Viridiplantae</taxon>
        <taxon>Streptophyta</taxon>
        <taxon>Embryophyta</taxon>
        <taxon>Tracheophyta</taxon>
        <taxon>Spermatophyta</taxon>
        <taxon>Magnoliopsida</taxon>
        <taxon>eudicotyledons</taxon>
        <taxon>Gunneridae</taxon>
        <taxon>Pentapetalae</taxon>
        <taxon>asterids</taxon>
        <taxon>lamiids</taxon>
        <taxon>Solanales</taxon>
        <taxon>Solanaceae</taxon>
        <taxon>Solanoideae</taxon>
        <taxon>Solaneae</taxon>
        <taxon>Solanum</taxon>
    </lineage>
</organism>
<reference evidence="1 2" key="1">
    <citation type="submission" date="2020-09" db="EMBL/GenBank/DDBJ databases">
        <title>De no assembly of potato wild relative species, Solanum commersonii.</title>
        <authorList>
            <person name="Cho K."/>
        </authorList>
    </citation>
    <scope>NUCLEOTIDE SEQUENCE [LARGE SCALE GENOMIC DNA]</scope>
    <source>
        <strain evidence="1">LZ3.2</strain>
        <tissue evidence="1">Leaf</tissue>
    </source>
</reference>
<name>A0A9J5YBM2_SOLCO</name>
<dbReference type="InterPro" id="IPR023213">
    <property type="entry name" value="CAT-like_dom_sf"/>
</dbReference>
<sequence length="168" mass="18274">MDYGWGGPTRVCLGSVPINKKIFLMDSQNEDGIEVLAINPISWAPSDENTSLHGGPVPFAPSVAVPLHVPDGNSPKKPRLMERVLVEQLGAIVDQQILSSLLNVSVNELPLMNQDEYLMYKELLPPLVLRNAAPALLLADSVIASVEAAIKEPESHFGGFEEFIHGRI</sequence>
<comment type="caution">
    <text evidence="1">The sequence shown here is derived from an EMBL/GenBank/DDBJ whole genome shotgun (WGS) entry which is preliminary data.</text>
</comment>
<evidence type="ECO:0000313" key="2">
    <source>
        <dbReference type="Proteomes" id="UP000824120"/>
    </source>
</evidence>
<keyword evidence="2" id="KW-1185">Reference proteome</keyword>